<dbReference type="RefSeq" id="WP_090419493.1">
    <property type="nucleotide sequence ID" value="NZ_CTEC01000001.1"/>
</dbReference>
<dbReference type="Proteomes" id="UP000199601">
    <property type="component" value="Unassembled WGS sequence"/>
</dbReference>
<name>A0A0U1D553_9MYCO</name>
<evidence type="ECO:0008006" key="3">
    <source>
        <dbReference type="Google" id="ProtNLM"/>
    </source>
</evidence>
<evidence type="ECO:0000313" key="2">
    <source>
        <dbReference type="Proteomes" id="UP000199601"/>
    </source>
</evidence>
<gene>
    <name evidence="1" type="ORF">BN000_01469</name>
</gene>
<accession>A0A0U1D553</accession>
<dbReference type="InterPro" id="IPR024524">
    <property type="entry name" value="DUF3800"/>
</dbReference>
<protein>
    <recommendedName>
        <fullName evidence="3">DUF3800 domain-containing protein</fullName>
    </recommendedName>
</protein>
<evidence type="ECO:0000313" key="1">
    <source>
        <dbReference type="EMBL" id="CQD07357.1"/>
    </source>
</evidence>
<reference evidence="2" key="1">
    <citation type="submission" date="2015-03" db="EMBL/GenBank/DDBJ databases">
        <authorList>
            <person name="Urmite Genomes"/>
        </authorList>
    </citation>
    <scope>NUCLEOTIDE SEQUENCE [LARGE SCALE GENOMIC DNA]</scope>
    <source>
        <strain evidence="2">CSUR P1344</strain>
    </source>
</reference>
<sequence>MLIAYIDESGNTGDPGRGGSLTFVLGCVLVDSANWPAAFDGLLNFRRRIRDKFGVRMRSEIKANYLLRNSGDLRAYGLGQGARRLIYRAHMRVLASLGIRAFAVVIDKRTGYTTPTACFDLAWETLLQRLEKTSGTESTEFLVVHDEGENDAVRRWVRRARRYLTAGSAFGTGTLRSAAKLLVDDPVPRQSKQSYFIQVADLVAYAAFRSVIPAGPNIVSICPQSMWGELGDSTHAAVNRLKRRAEPGIVLRTM</sequence>
<dbReference type="Pfam" id="PF12686">
    <property type="entry name" value="DUF3800"/>
    <property type="match status" value="1"/>
</dbReference>
<proteinExistence type="predicted"/>
<dbReference type="AlphaFoldDB" id="A0A0U1D553"/>
<keyword evidence="2" id="KW-1185">Reference proteome</keyword>
<dbReference type="EMBL" id="CTEC01000001">
    <property type="protein sequence ID" value="CQD07357.1"/>
    <property type="molecule type" value="Genomic_DNA"/>
</dbReference>
<organism evidence="1 2">
    <name type="scientific">Mycobacterium europaeum</name>
    <dbReference type="NCBI Taxonomy" id="761804"/>
    <lineage>
        <taxon>Bacteria</taxon>
        <taxon>Bacillati</taxon>
        <taxon>Actinomycetota</taxon>
        <taxon>Actinomycetes</taxon>
        <taxon>Mycobacteriales</taxon>
        <taxon>Mycobacteriaceae</taxon>
        <taxon>Mycobacterium</taxon>
        <taxon>Mycobacterium simiae complex</taxon>
    </lineage>
</organism>